<dbReference type="PROSITE" id="PS51523">
    <property type="entry name" value="ZF_HD_DIMER"/>
    <property type="match status" value="1"/>
</dbReference>
<evidence type="ECO:0000256" key="4">
    <source>
        <dbReference type="ARBA" id="ARBA00022833"/>
    </source>
</evidence>
<gene>
    <name evidence="12" type="ORF">Cgig2_024854</name>
</gene>
<sequence length="281" mass="31107">MDLTSSPTTPGAAPARAPDSDTDTPPTPQPTMIHNHRHAPSSPTAAAVSYKECLRNHAASSGGHALDGCCEFMPGPTFNPTIPTSLKCAACGCHRNFHRRDPDDPAPLHHHLPAAVRRVHSPSPSQLLLSLSGQSPSGPSDEMDPRVAVYFNGNSKQRSRKRYRTKFSQEQKEKMQEFAERIGWRLRRGEERLVEEFCRSVGVERGVFKVWMHNNKNHFSSIKREKEHHQSNGGINNGNCGGVVYHEFYANVNGGAQEAHVIAKRTSVDVMRLICLLMLSS</sequence>
<dbReference type="InterPro" id="IPR009057">
    <property type="entry name" value="Homeodomain-like_sf"/>
</dbReference>
<dbReference type="PANTHER" id="PTHR31948:SF72">
    <property type="entry name" value="ZINC-FINGER HOMEODOMAIN PROTEIN 10"/>
    <property type="match status" value="1"/>
</dbReference>
<accession>A0A9Q1QGI7</accession>
<dbReference type="InterPro" id="IPR006456">
    <property type="entry name" value="ZF_HD_homeobox_Cys/His_dimer"/>
</dbReference>
<proteinExistence type="predicted"/>
<protein>
    <recommendedName>
        <fullName evidence="11">ZF-HD dimerization-type domain-containing protein</fullName>
    </recommendedName>
</protein>
<dbReference type="PANTHER" id="PTHR31948">
    <property type="entry name" value="ZINC-FINGER HOMEODOMAIN PROTEIN 2"/>
    <property type="match status" value="1"/>
</dbReference>
<dbReference type="InterPro" id="IPR006455">
    <property type="entry name" value="Homeodomain_ZF_HD"/>
</dbReference>
<evidence type="ECO:0000313" key="13">
    <source>
        <dbReference type="Proteomes" id="UP001153076"/>
    </source>
</evidence>
<evidence type="ECO:0000256" key="5">
    <source>
        <dbReference type="ARBA" id="ARBA00023015"/>
    </source>
</evidence>
<evidence type="ECO:0000256" key="1">
    <source>
        <dbReference type="ARBA" id="ARBA00004123"/>
    </source>
</evidence>
<keyword evidence="4" id="KW-0862">Zinc</keyword>
<dbReference type="GO" id="GO:0008270">
    <property type="term" value="F:zinc ion binding"/>
    <property type="evidence" value="ECO:0007669"/>
    <property type="project" value="UniProtKB-KW"/>
</dbReference>
<keyword evidence="5" id="KW-0805">Transcription regulation</keyword>
<comment type="subcellular location">
    <subcellularLocation>
        <location evidence="1">Nucleus</location>
    </subcellularLocation>
</comment>
<dbReference type="Gene3D" id="1.10.10.60">
    <property type="entry name" value="Homeodomain-like"/>
    <property type="match status" value="1"/>
</dbReference>
<dbReference type="NCBIfam" id="TIGR01566">
    <property type="entry name" value="ZF_HD_prot_N"/>
    <property type="match status" value="1"/>
</dbReference>
<keyword evidence="13" id="KW-1185">Reference proteome</keyword>
<keyword evidence="3" id="KW-0863">Zinc-finger</keyword>
<evidence type="ECO:0000256" key="8">
    <source>
        <dbReference type="ARBA" id="ARBA00023163"/>
    </source>
</evidence>
<organism evidence="12 13">
    <name type="scientific">Carnegiea gigantea</name>
    <dbReference type="NCBI Taxonomy" id="171969"/>
    <lineage>
        <taxon>Eukaryota</taxon>
        <taxon>Viridiplantae</taxon>
        <taxon>Streptophyta</taxon>
        <taxon>Embryophyta</taxon>
        <taxon>Tracheophyta</taxon>
        <taxon>Spermatophyta</taxon>
        <taxon>Magnoliopsida</taxon>
        <taxon>eudicotyledons</taxon>
        <taxon>Gunneridae</taxon>
        <taxon>Pentapetalae</taxon>
        <taxon>Caryophyllales</taxon>
        <taxon>Cactineae</taxon>
        <taxon>Cactaceae</taxon>
        <taxon>Cactoideae</taxon>
        <taxon>Echinocereeae</taxon>
        <taxon>Carnegiea</taxon>
    </lineage>
</organism>
<dbReference type="OrthoDB" id="1929626at2759"/>
<comment type="caution">
    <text evidence="12">The sequence shown here is derived from an EMBL/GenBank/DDBJ whole genome shotgun (WGS) entry which is preliminary data.</text>
</comment>
<feature type="region of interest" description="Disordered" evidence="10">
    <location>
        <begin position="119"/>
        <end position="145"/>
    </location>
</feature>
<dbReference type="GO" id="GO:0005634">
    <property type="term" value="C:nucleus"/>
    <property type="evidence" value="ECO:0007669"/>
    <property type="project" value="UniProtKB-SubCell"/>
</dbReference>
<dbReference type="SUPFAM" id="SSF46689">
    <property type="entry name" value="Homeodomain-like"/>
    <property type="match status" value="1"/>
</dbReference>
<reference evidence="12" key="1">
    <citation type="submission" date="2022-04" db="EMBL/GenBank/DDBJ databases">
        <title>Carnegiea gigantea Genome sequencing and assembly v2.</title>
        <authorList>
            <person name="Copetti D."/>
            <person name="Sanderson M.J."/>
            <person name="Burquez A."/>
            <person name="Wojciechowski M.F."/>
        </authorList>
    </citation>
    <scope>NUCLEOTIDE SEQUENCE</scope>
    <source>
        <strain evidence="12">SGP5-SGP5p</strain>
        <tissue evidence="12">Aerial part</tissue>
    </source>
</reference>
<evidence type="ECO:0000256" key="7">
    <source>
        <dbReference type="ARBA" id="ARBA00023155"/>
    </source>
</evidence>
<dbReference type="FunFam" id="1.10.10.60:FF:000257">
    <property type="entry name" value="Zinc-finger homeodomain protein 2"/>
    <property type="match status" value="1"/>
</dbReference>
<evidence type="ECO:0000256" key="2">
    <source>
        <dbReference type="ARBA" id="ARBA00022723"/>
    </source>
</evidence>
<evidence type="ECO:0000256" key="10">
    <source>
        <dbReference type="SAM" id="MobiDB-lite"/>
    </source>
</evidence>
<feature type="domain" description="ZF-HD dimerization-type" evidence="11">
    <location>
        <begin position="50"/>
        <end position="101"/>
    </location>
</feature>
<evidence type="ECO:0000256" key="9">
    <source>
        <dbReference type="ARBA" id="ARBA00023242"/>
    </source>
</evidence>
<dbReference type="GO" id="GO:0050793">
    <property type="term" value="P:regulation of developmental process"/>
    <property type="evidence" value="ECO:0007669"/>
    <property type="project" value="TreeGrafter"/>
</dbReference>
<dbReference type="EMBL" id="JAKOGI010000169">
    <property type="protein sequence ID" value="KAJ8441342.1"/>
    <property type="molecule type" value="Genomic_DNA"/>
</dbReference>
<dbReference type="NCBIfam" id="TIGR01565">
    <property type="entry name" value="homeo_ZF_HD"/>
    <property type="match status" value="1"/>
</dbReference>
<feature type="compositionally biased region" description="Low complexity" evidence="10">
    <location>
        <begin position="1"/>
        <end position="17"/>
    </location>
</feature>
<keyword evidence="6" id="KW-0238">DNA-binding</keyword>
<dbReference type="Proteomes" id="UP001153076">
    <property type="component" value="Unassembled WGS sequence"/>
</dbReference>
<dbReference type="Pfam" id="PF04770">
    <property type="entry name" value="ZF-HD_dimer"/>
    <property type="match status" value="1"/>
</dbReference>
<evidence type="ECO:0000256" key="3">
    <source>
        <dbReference type="ARBA" id="ARBA00022771"/>
    </source>
</evidence>
<dbReference type="AlphaFoldDB" id="A0A9Q1QGI7"/>
<keyword evidence="9" id="KW-0539">Nucleus</keyword>
<name>A0A9Q1QGI7_9CARY</name>
<evidence type="ECO:0000256" key="6">
    <source>
        <dbReference type="ARBA" id="ARBA00023125"/>
    </source>
</evidence>
<feature type="region of interest" description="Disordered" evidence="10">
    <location>
        <begin position="1"/>
        <end position="44"/>
    </location>
</feature>
<dbReference type="GO" id="GO:0000976">
    <property type="term" value="F:transcription cis-regulatory region binding"/>
    <property type="evidence" value="ECO:0007669"/>
    <property type="project" value="TreeGrafter"/>
</dbReference>
<keyword evidence="8" id="KW-0804">Transcription</keyword>
<evidence type="ECO:0000259" key="11">
    <source>
        <dbReference type="PROSITE" id="PS51523"/>
    </source>
</evidence>
<keyword evidence="2" id="KW-0479">Metal-binding</keyword>
<evidence type="ECO:0000313" key="12">
    <source>
        <dbReference type="EMBL" id="KAJ8441342.1"/>
    </source>
</evidence>
<feature type="compositionally biased region" description="Low complexity" evidence="10">
    <location>
        <begin position="121"/>
        <end position="140"/>
    </location>
</feature>
<dbReference type="GO" id="GO:0003700">
    <property type="term" value="F:DNA-binding transcription factor activity"/>
    <property type="evidence" value="ECO:0007669"/>
    <property type="project" value="TreeGrafter"/>
</dbReference>
<keyword evidence="7" id="KW-0371">Homeobox</keyword>